<name>A0A480FES0_PIG</name>
<accession>A0A480FES0</accession>
<protein>
    <submittedName>
        <fullName evidence="2">Transmembrane protein 52 isoform X1</fullName>
    </submittedName>
</protein>
<proteinExistence type="predicted"/>
<dbReference type="AlphaFoldDB" id="A0A480FES0"/>
<feature type="compositionally biased region" description="Low complexity" evidence="1">
    <location>
        <begin position="125"/>
        <end position="140"/>
    </location>
</feature>
<dbReference type="EMBL" id="DQIR01043077">
    <property type="protein sequence ID" value="HCZ98552.1"/>
    <property type="molecule type" value="Transcribed_RNA"/>
</dbReference>
<feature type="region of interest" description="Disordered" evidence="1">
    <location>
        <begin position="98"/>
        <end position="174"/>
    </location>
</feature>
<evidence type="ECO:0000256" key="1">
    <source>
        <dbReference type="SAM" id="MobiDB-lite"/>
    </source>
</evidence>
<keyword evidence="2" id="KW-0472">Membrane</keyword>
<sequence length="214" mass="22737">MRPQGGGWLFLSGLGHPDGLIVGGWQVGGVRAVGRRGQEVEVRLPKGQGQPCAQRVLHGAVGSHSAVHRAVTVQADGRQVARLRGWWQVWLGVRPLPETAEPDAAGRDPAQQQQKDSEQDEPHVPQAAPAGLGRAPAGQQHLEQAGRGPADRPARTSPPPPGEGPERCSLLPPQSPNLLVRGVAAAFREAQRHLWGQGCVRAGARQAQTRPMVP</sequence>
<dbReference type="EMBL" id="DQIR01074046">
    <property type="protein sequence ID" value="HDA29522.1"/>
    <property type="molecule type" value="Transcribed_RNA"/>
</dbReference>
<keyword evidence="2" id="KW-0812">Transmembrane</keyword>
<reference evidence="2" key="1">
    <citation type="journal article" date="2019" name="PeerJ">
        <title>Genes of the pig, Sus scrofa, reconstructed with EvidentialGene.</title>
        <authorList>
            <person name="Gilbert D.G."/>
        </authorList>
    </citation>
    <scope>NUCLEOTIDE SEQUENCE</scope>
</reference>
<organism evidence="2">
    <name type="scientific">Sus scrofa</name>
    <name type="common">Pig</name>
    <dbReference type="NCBI Taxonomy" id="9823"/>
    <lineage>
        <taxon>Eukaryota</taxon>
        <taxon>Metazoa</taxon>
        <taxon>Chordata</taxon>
        <taxon>Craniata</taxon>
        <taxon>Vertebrata</taxon>
        <taxon>Euteleostomi</taxon>
        <taxon>Mammalia</taxon>
        <taxon>Eutheria</taxon>
        <taxon>Laurasiatheria</taxon>
        <taxon>Artiodactyla</taxon>
        <taxon>Suina</taxon>
        <taxon>Suidae</taxon>
        <taxon>Sus</taxon>
    </lineage>
</organism>
<evidence type="ECO:0000313" key="2">
    <source>
        <dbReference type="EMBL" id="HCZ98552.1"/>
    </source>
</evidence>